<organism evidence="1 2">
    <name type="scientific">Anaerotignum lactatifermentans DSM 14214</name>
    <dbReference type="NCBI Taxonomy" id="1121323"/>
    <lineage>
        <taxon>Bacteria</taxon>
        <taxon>Bacillati</taxon>
        <taxon>Bacillota</taxon>
        <taxon>Clostridia</taxon>
        <taxon>Lachnospirales</taxon>
        <taxon>Anaerotignaceae</taxon>
        <taxon>Anaerotignum</taxon>
    </lineage>
</organism>
<dbReference type="EMBL" id="FRAH01000019">
    <property type="protein sequence ID" value="SHK21529.1"/>
    <property type="molecule type" value="Genomic_DNA"/>
</dbReference>
<dbReference type="RefSeq" id="WP_072850373.1">
    <property type="nucleotide sequence ID" value="NZ_FRAH01000019.1"/>
</dbReference>
<accession>A0A1M6QML9</accession>
<evidence type="ECO:0000313" key="1">
    <source>
        <dbReference type="EMBL" id="SHK21529.1"/>
    </source>
</evidence>
<reference evidence="1 2" key="1">
    <citation type="submission" date="2016-11" db="EMBL/GenBank/DDBJ databases">
        <authorList>
            <person name="Jaros S."/>
            <person name="Januszkiewicz K."/>
            <person name="Wedrychowicz H."/>
        </authorList>
    </citation>
    <scope>NUCLEOTIDE SEQUENCE [LARGE SCALE GENOMIC DNA]</scope>
    <source>
        <strain evidence="1 2">DSM 14214</strain>
    </source>
</reference>
<dbReference type="OrthoDB" id="9770443at2"/>
<proteinExistence type="predicted"/>
<dbReference type="AlphaFoldDB" id="A0A1M6QML9"/>
<protein>
    <submittedName>
        <fullName evidence="1">Uncharacterized protein</fullName>
    </submittedName>
</protein>
<name>A0A1M6QML9_9FIRM</name>
<gene>
    <name evidence="1" type="ORF">SAMN02745138_01363</name>
</gene>
<dbReference type="Proteomes" id="UP000183975">
    <property type="component" value="Unassembled WGS sequence"/>
</dbReference>
<sequence>MSINTMEYAAVFMQELDSQMVECATSGWMEDNAGQVQYSGGAEVKIPKMELSGLGNYDRDKGFATGSVTVNYETKKLTQDRGRAFQVDAMDVDETNFAAVAGNVMGEFQRTKVIPEIDAYRYSTIAQLAETKSKKKDYTPAADTILETLLNDMTEIRDKVGDGAEIVVTMSAKVAGMLDLAKGGNNVIDSGEFTQGNMTLKVKEIDGCPIIRVPSARFKTKYDFYDGVSESKETGGFVAAADAKDINWIIAVRQAPIAVSKTDVTRIFDPMTNQNANAWKIDYRKYHDLWITDNGMEGVLVSVNSAE</sequence>
<keyword evidence="2" id="KW-1185">Reference proteome</keyword>
<evidence type="ECO:0000313" key="2">
    <source>
        <dbReference type="Proteomes" id="UP000183975"/>
    </source>
</evidence>